<gene>
    <name evidence="3" type="ORF">SHM7688_02184</name>
</gene>
<accession>A0A0P1ER29</accession>
<dbReference type="STRING" id="321267.SHM7688_02184"/>
<dbReference type="SUPFAM" id="SSF56300">
    <property type="entry name" value="Metallo-dependent phosphatases"/>
    <property type="match status" value="1"/>
</dbReference>
<dbReference type="OrthoDB" id="9813918at2"/>
<dbReference type="InterPro" id="IPR050126">
    <property type="entry name" value="Ap4A_hydrolase"/>
</dbReference>
<feature type="domain" description="Calcineurin-like phosphoesterase" evidence="2">
    <location>
        <begin position="1"/>
        <end position="180"/>
    </location>
</feature>
<evidence type="ECO:0000313" key="4">
    <source>
        <dbReference type="Proteomes" id="UP000054823"/>
    </source>
</evidence>
<dbReference type="InterPro" id="IPR011152">
    <property type="entry name" value="Pesterase_MJ0912"/>
</dbReference>
<protein>
    <submittedName>
        <fullName evidence="3">Phosphodiesterase</fullName>
    </submittedName>
</protein>
<dbReference type="PANTHER" id="PTHR42850">
    <property type="entry name" value="METALLOPHOSPHOESTERASE"/>
    <property type="match status" value="1"/>
</dbReference>
<dbReference type="GO" id="GO:0005737">
    <property type="term" value="C:cytoplasm"/>
    <property type="evidence" value="ECO:0007669"/>
    <property type="project" value="TreeGrafter"/>
</dbReference>
<evidence type="ECO:0000313" key="3">
    <source>
        <dbReference type="EMBL" id="CUH52737.1"/>
    </source>
</evidence>
<dbReference type="Gene3D" id="3.60.21.10">
    <property type="match status" value="1"/>
</dbReference>
<dbReference type="InterPro" id="IPR024654">
    <property type="entry name" value="Calcineurin-like_PHP_lpxH"/>
</dbReference>
<reference evidence="3 4" key="1">
    <citation type="submission" date="2015-09" db="EMBL/GenBank/DDBJ databases">
        <authorList>
            <consortium name="Swine Surveillance"/>
        </authorList>
    </citation>
    <scope>NUCLEOTIDE SEQUENCE [LARGE SCALE GENOMIC DNA]</scope>
    <source>
        <strain evidence="3 4">CECT 7688</strain>
    </source>
</reference>
<dbReference type="GO" id="GO:0016791">
    <property type="term" value="F:phosphatase activity"/>
    <property type="evidence" value="ECO:0007669"/>
    <property type="project" value="TreeGrafter"/>
</dbReference>
<dbReference type="RefSeq" id="WP_058239949.1">
    <property type="nucleotide sequence ID" value="NZ_CYPW01000023.1"/>
</dbReference>
<dbReference type="EMBL" id="CYPW01000023">
    <property type="protein sequence ID" value="CUH52737.1"/>
    <property type="molecule type" value="Genomic_DNA"/>
</dbReference>
<dbReference type="Pfam" id="PF12850">
    <property type="entry name" value="Metallophos_2"/>
    <property type="match status" value="1"/>
</dbReference>
<name>A0A0P1ER29_9RHOB</name>
<organism evidence="3 4">
    <name type="scientific">Shimia marina</name>
    <dbReference type="NCBI Taxonomy" id="321267"/>
    <lineage>
        <taxon>Bacteria</taxon>
        <taxon>Pseudomonadati</taxon>
        <taxon>Pseudomonadota</taxon>
        <taxon>Alphaproteobacteria</taxon>
        <taxon>Rhodobacterales</taxon>
        <taxon>Roseobacteraceae</taxon>
    </lineage>
</organism>
<comment type="similarity">
    <text evidence="1">Belongs to the metallophosphoesterase superfamily. YfcE family.</text>
</comment>
<keyword evidence="4" id="KW-1185">Reference proteome</keyword>
<evidence type="ECO:0000259" key="2">
    <source>
        <dbReference type="Pfam" id="PF12850"/>
    </source>
</evidence>
<dbReference type="Proteomes" id="UP000054823">
    <property type="component" value="Unassembled WGS sequence"/>
</dbReference>
<dbReference type="InterPro" id="IPR029052">
    <property type="entry name" value="Metallo-depent_PP-like"/>
</dbReference>
<sequence length="247" mass="27250">MKFAVLADIHGNALALQAVLQDMQSQCVSEAVNLGDFFSGPLQARDTADMLMAQDFLSIRGNHDRILIEQPPEEMGLSDRAAFDQLSPQHLQWIKALPATRTVFEEVFLCHGTPSSDTTYWLERVEDTGTVRAAKLAEVLKEAEDISASLILCGHTHIPRVLRLPDGRTILNPGSVGCPAYDDIAPAPHHMQTGTPNASYAIVEKQNGEWITTFRSIPYASDAASAYAVQNGRHDWAHALRTGWFER</sequence>
<proteinExistence type="inferred from homology"/>
<dbReference type="PIRSF" id="PIRSF000883">
    <property type="entry name" value="Pesterase_MJ0912"/>
    <property type="match status" value="1"/>
</dbReference>
<dbReference type="PANTHER" id="PTHR42850:SF2">
    <property type="entry name" value="BLL5683 PROTEIN"/>
    <property type="match status" value="1"/>
</dbReference>
<evidence type="ECO:0000256" key="1">
    <source>
        <dbReference type="ARBA" id="ARBA00008950"/>
    </source>
</evidence>
<dbReference type="CDD" id="cd00838">
    <property type="entry name" value="MPP_superfamily"/>
    <property type="match status" value="1"/>
</dbReference>
<dbReference type="AlphaFoldDB" id="A0A0P1ER29"/>